<dbReference type="Proteomes" id="UP000807115">
    <property type="component" value="Chromosome 5"/>
</dbReference>
<reference evidence="2" key="1">
    <citation type="journal article" date="2019" name="BMC Genomics">
        <title>A new reference genome for Sorghum bicolor reveals high levels of sequence similarity between sweet and grain genotypes: implications for the genetics of sugar metabolism.</title>
        <authorList>
            <person name="Cooper E.A."/>
            <person name="Brenton Z.W."/>
            <person name="Flinn B.S."/>
            <person name="Jenkins J."/>
            <person name="Shu S."/>
            <person name="Flowers D."/>
            <person name="Luo F."/>
            <person name="Wang Y."/>
            <person name="Xia P."/>
            <person name="Barry K."/>
            <person name="Daum C."/>
            <person name="Lipzen A."/>
            <person name="Yoshinaga Y."/>
            <person name="Schmutz J."/>
            <person name="Saski C."/>
            <person name="Vermerris W."/>
            <person name="Kresovich S."/>
        </authorList>
    </citation>
    <scope>NUCLEOTIDE SEQUENCE</scope>
</reference>
<sequence length="108" mass="11511">MALGKGTLLLLALAVVVCLGSVSGTAAACTNTQKDSLLVTCNGSIKKGKIGYPSKNSPCCKYVRVIDMGCIFGLLTDKDKKQYNEYKIRNLRKHCSLAPSATINLVTV</sequence>
<evidence type="ECO:0000313" key="2">
    <source>
        <dbReference type="EMBL" id="KAG0530908.1"/>
    </source>
</evidence>
<evidence type="ECO:0000256" key="1">
    <source>
        <dbReference type="SAM" id="SignalP"/>
    </source>
</evidence>
<dbReference type="PROSITE" id="PS51257">
    <property type="entry name" value="PROKAR_LIPOPROTEIN"/>
    <property type="match status" value="1"/>
</dbReference>
<reference evidence="2" key="2">
    <citation type="submission" date="2020-10" db="EMBL/GenBank/DDBJ databases">
        <authorList>
            <person name="Cooper E.A."/>
            <person name="Brenton Z.W."/>
            <person name="Flinn B.S."/>
            <person name="Jenkins J."/>
            <person name="Shu S."/>
            <person name="Flowers D."/>
            <person name="Luo F."/>
            <person name="Wang Y."/>
            <person name="Xia P."/>
            <person name="Barry K."/>
            <person name="Daum C."/>
            <person name="Lipzen A."/>
            <person name="Yoshinaga Y."/>
            <person name="Schmutz J."/>
            <person name="Saski C."/>
            <person name="Vermerris W."/>
            <person name="Kresovich S."/>
        </authorList>
    </citation>
    <scope>NUCLEOTIDE SEQUENCE</scope>
</reference>
<dbReference type="PANTHER" id="PTHR33286">
    <property type="entry name" value="BIFUNCTIONAL INHIBITOR/LIPID-TRANSFER PROTEIN/SEED STORAGE 2S ALBUMIN SUPERFAMILY PROTEIN"/>
    <property type="match status" value="1"/>
</dbReference>
<feature type="chain" id="PRO_5037908648" description="Bifunctional inhibitor/plant lipid transfer protein/seed storage helical domain-containing protein" evidence="1">
    <location>
        <begin position="28"/>
        <end position="108"/>
    </location>
</feature>
<protein>
    <recommendedName>
        <fullName evidence="4">Bifunctional inhibitor/plant lipid transfer protein/seed storage helical domain-containing protein</fullName>
    </recommendedName>
</protein>
<keyword evidence="1" id="KW-0732">Signal</keyword>
<dbReference type="AlphaFoldDB" id="A0A921UGJ6"/>
<organism evidence="2 3">
    <name type="scientific">Sorghum bicolor</name>
    <name type="common">Sorghum</name>
    <name type="synonym">Sorghum vulgare</name>
    <dbReference type="NCBI Taxonomy" id="4558"/>
    <lineage>
        <taxon>Eukaryota</taxon>
        <taxon>Viridiplantae</taxon>
        <taxon>Streptophyta</taxon>
        <taxon>Embryophyta</taxon>
        <taxon>Tracheophyta</taxon>
        <taxon>Spermatophyta</taxon>
        <taxon>Magnoliopsida</taxon>
        <taxon>Liliopsida</taxon>
        <taxon>Poales</taxon>
        <taxon>Poaceae</taxon>
        <taxon>PACMAD clade</taxon>
        <taxon>Panicoideae</taxon>
        <taxon>Andropogonodae</taxon>
        <taxon>Andropogoneae</taxon>
        <taxon>Sorghinae</taxon>
        <taxon>Sorghum</taxon>
    </lineage>
</organism>
<proteinExistence type="predicted"/>
<comment type="caution">
    <text evidence="2">The sequence shown here is derived from an EMBL/GenBank/DDBJ whole genome shotgun (WGS) entry which is preliminary data.</text>
</comment>
<feature type="signal peptide" evidence="1">
    <location>
        <begin position="1"/>
        <end position="27"/>
    </location>
</feature>
<dbReference type="PANTHER" id="PTHR33286:SF53">
    <property type="entry name" value="BIFUNCTIONAL INHIBITOR_PLANT LIPID TRANSFER PROTEIN_SEED STORAGE HELICAL DOMAIN-CONTAINING PROTEIN"/>
    <property type="match status" value="1"/>
</dbReference>
<gene>
    <name evidence="2" type="ORF">BDA96_05G227700</name>
</gene>
<name>A0A921UGJ6_SORBI</name>
<evidence type="ECO:0000313" key="3">
    <source>
        <dbReference type="Proteomes" id="UP000807115"/>
    </source>
</evidence>
<dbReference type="EMBL" id="CM027684">
    <property type="protein sequence ID" value="KAG0530908.1"/>
    <property type="molecule type" value="Genomic_DNA"/>
</dbReference>
<accession>A0A921UGJ6</accession>
<evidence type="ECO:0008006" key="4">
    <source>
        <dbReference type="Google" id="ProtNLM"/>
    </source>
</evidence>